<feature type="transmembrane region" description="Helical" evidence="1">
    <location>
        <begin position="138"/>
        <end position="156"/>
    </location>
</feature>
<sequence>MNEQLRKLTLYIIGAFLFNVLFYREQMALNTVFFDAFVLSALFYLYPSARANTIVRWLLVANVICLGTLLLHNTVLTKYAFICNVLLTVGFAEYTHRSAWYAGGSVFLNFFLFIGNLAETVSGAFGKKAKRKSNWAKYVKFSIIPVAIAFVFFVIYAGANSVFANIVGNVANWLEINFERFFFMFKPERIFFTLFGFYVIGSLLAKTRINYFSVNDIVQSDELVRRKKTVRRKFTVQPMPVKYFSIIGLKNENLTGVISLVLLNALLFFVNCIDLNYVWMNFEFSPDKPLYKLVHEGTGLLIVSIILAMAVVLFFFNGNLNFYKRNKWLKYGTYLWIFQNAFLVLSVLLRDYYYIQHYGLAYKRIGVLFFLLMVLVGLMTVFVKVYATKTSYFLFRVNAWAAVVLLVAASCINWDVLMVRYNLSHRAEITTLDTPFLLGLSDRTLPVLYENKDVFLASDSTSGENLDKRVKRYLSDQEQYSWLSWNYADSKVKSYFSNANKTAAK</sequence>
<feature type="transmembrane region" description="Helical" evidence="1">
    <location>
        <begin position="99"/>
        <end position="118"/>
    </location>
</feature>
<feature type="transmembrane region" description="Helical" evidence="1">
    <location>
        <begin position="7"/>
        <end position="23"/>
    </location>
</feature>
<gene>
    <name evidence="2" type="ORF">KTO63_05715</name>
</gene>
<dbReference type="AlphaFoldDB" id="A0A9E2W1X8"/>
<keyword evidence="3" id="KW-1185">Reference proteome</keyword>
<evidence type="ECO:0000256" key="1">
    <source>
        <dbReference type="SAM" id="Phobius"/>
    </source>
</evidence>
<name>A0A9E2W1X8_9BACT</name>
<feature type="transmembrane region" description="Helical" evidence="1">
    <location>
        <begin position="365"/>
        <end position="387"/>
    </location>
</feature>
<feature type="transmembrane region" description="Helical" evidence="1">
    <location>
        <begin position="300"/>
        <end position="322"/>
    </location>
</feature>
<feature type="transmembrane region" description="Helical" evidence="1">
    <location>
        <begin position="29"/>
        <end position="46"/>
    </location>
</feature>
<evidence type="ECO:0000313" key="3">
    <source>
        <dbReference type="Proteomes" id="UP000812270"/>
    </source>
</evidence>
<feature type="transmembrane region" description="Helical" evidence="1">
    <location>
        <begin position="334"/>
        <end position="353"/>
    </location>
</feature>
<accession>A0A9E2W1X8</accession>
<reference evidence="2" key="1">
    <citation type="submission" date="2021-06" db="EMBL/GenBank/DDBJ databases">
        <authorList>
            <person name="Huq M.A."/>
        </authorList>
    </citation>
    <scope>NUCLEOTIDE SEQUENCE</scope>
    <source>
        <strain evidence="2">MAH-26</strain>
    </source>
</reference>
<feature type="transmembrane region" description="Helical" evidence="1">
    <location>
        <begin position="399"/>
        <end position="417"/>
    </location>
</feature>
<organism evidence="2 3">
    <name type="scientific">Pinibacter aurantiacus</name>
    <dbReference type="NCBI Taxonomy" id="2851599"/>
    <lineage>
        <taxon>Bacteria</taxon>
        <taxon>Pseudomonadati</taxon>
        <taxon>Bacteroidota</taxon>
        <taxon>Chitinophagia</taxon>
        <taxon>Chitinophagales</taxon>
        <taxon>Chitinophagaceae</taxon>
        <taxon>Pinibacter</taxon>
    </lineage>
</organism>
<dbReference type="EMBL" id="JAHSPG010000002">
    <property type="protein sequence ID" value="MBV4356640.1"/>
    <property type="molecule type" value="Genomic_DNA"/>
</dbReference>
<dbReference type="RefSeq" id="WP_217790265.1">
    <property type="nucleotide sequence ID" value="NZ_JAHSPG010000002.1"/>
</dbReference>
<dbReference type="InterPro" id="IPR025291">
    <property type="entry name" value="DUF4153"/>
</dbReference>
<feature type="transmembrane region" description="Helical" evidence="1">
    <location>
        <begin position="257"/>
        <end position="279"/>
    </location>
</feature>
<dbReference type="Pfam" id="PF13687">
    <property type="entry name" value="DUF4153"/>
    <property type="match status" value="1"/>
</dbReference>
<dbReference type="Proteomes" id="UP000812270">
    <property type="component" value="Unassembled WGS sequence"/>
</dbReference>
<keyword evidence="1" id="KW-0472">Membrane</keyword>
<evidence type="ECO:0000313" key="2">
    <source>
        <dbReference type="EMBL" id="MBV4356640.1"/>
    </source>
</evidence>
<keyword evidence="1" id="KW-0812">Transmembrane</keyword>
<feature type="transmembrane region" description="Helical" evidence="1">
    <location>
        <begin position="190"/>
        <end position="209"/>
    </location>
</feature>
<comment type="caution">
    <text evidence="2">The sequence shown here is derived from an EMBL/GenBank/DDBJ whole genome shotgun (WGS) entry which is preliminary data.</text>
</comment>
<keyword evidence="1" id="KW-1133">Transmembrane helix</keyword>
<feature type="transmembrane region" description="Helical" evidence="1">
    <location>
        <begin position="58"/>
        <end position="87"/>
    </location>
</feature>
<protein>
    <submittedName>
        <fullName evidence="2">DUF4173 domain-containing protein</fullName>
    </submittedName>
</protein>
<proteinExistence type="predicted"/>